<keyword evidence="1" id="KW-0732">Signal</keyword>
<dbReference type="InterPro" id="IPR001638">
    <property type="entry name" value="Solute-binding_3/MltF_N"/>
</dbReference>
<name>A0A845G3Z2_9BURK</name>
<comment type="caution">
    <text evidence="3">The sequence shown here is derived from an EMBL/GenBank/DDBJ whole genome shotgun (WGS) entry which is preliminary data.</text>
</comment>
<dbReference type="AlphaFoldDB" id="A0A845G3Z2"/>
<accession>A0A845G3Z2</accession>
<reference evidence="3 4" key="1">
    <citation type="submission" date="2020-01" db="EMBL/GenBank/DDBJ databases">
        <title>Novel species isolated from a subtropical stream in China.</title>
        <authorList>
            <person name="Lu H."/>
        </authorList>
    </citation>
    <scope>NUCLEOTIDE SEQUENCE [LARGE SCALE GENOMIC DNA]</scope>
    <source>
        <strain evidence="3 4">FT82W</strain>
    </source>
</reference>
<sequence length="288" mass="31200">MALAALGLCGAVWAQDGQKPRPVAAATASAPEPARSPLVKMPDGRLLAPDIARIVNRGEVVVAMLAVDNPPFFSLKNGELVGTDIDLATQIGRELGVTVRYDRSPKTFDAVAEMVAAGQADLGISRLARTLKRAQSLHFSNTYLRLPHALLINRVRFAELAGDRPLPQVVRDYSGTLGVLGASSWEEFGRRNFPKAKLVSYPNWMDAVEAVKKGEVIAVYRGELEVMQLFKDDPSLALTLRTVTFSDLESLLSILVGVRDPTLLSFVNELIVQRPVRPPPGSGLKPAQ</sequence>
<dbReference type="PANTHER" id="PTHR35936:SF19">
    <property type="entry name" value="AMINO-ACID-BINDING PROTEIN YXEM-RELATED"/>
    <property type="match status" value="1"/>
</dbReference>
<gene>
    <name evidence="3" type="ORF">GTP91_15485</name>
</gene>
<protein>
    <submittedName>
        <fullName evidence="3">Transporter substrate-binding domain-containing protein</fullName>
    </submittedName>
</protein>
<dbReference type="SUPFAM" id="SSF53850">
    <property type="entry name" value="Periplasmic binding protein-like II"/>
    <property type="match status" value="1"/>
</dbReference>
<evidence type="ECO:0000313" key="3">
    <source>
        <dbReference type="EMBL" id="MYM88571.1"/>
    </source>
</evidence>
<dbReference type="SMART" id="SM00062">
    <property type="entry name" value="PBPb"/>
    <property type="match status" value="1"/>
</dbReference>
<evidence type="ECO:0000313" key="4">
    <source>
        <dbReference type="Proteomes" id="UP000470302"/>
    </source>
</evidence>
<evidence type="ECO:0000259" key="2">
    <source>
        <dbReference type="SMART" id="SM00062"/>
    </source>
</evidence>
<proteinExistence type="predicted"/>
<feature type="domain" description="Solute-binding protein family 3/N-terminal" evidence="2">
    <location>
        <begin position="59"/>
        <end position="280"/>
    </location>
</feature>
<organism evidence="3 4">
    <name type="scientific">Duganella vulcania</name>
    <dbReference type="NCBI Taxonomy" id="2692166"/>
    <lineage>
        <taxon>Bacteria</taxon>
        <taxon>Pseudomonadati</taxon>
        <taxon>Pseudomonadota</taxon>
        <taxon>Betaproteobacteria</taxon>
        <taxon>Burkholderiales</taxon>
        <taxon>Oxalobacteraceae</taxon>
        <taxon>Telluria group</taxon>
        <taxon>Duganella</taxon>
    </lineage>
</organism>
<dbReference type="PANTHER" id="PTHR35936">
    <property type="entry name" value="MEMBRANE-BOUND LYTIC MUREIN TRANSGLYCOSYLASE F"/>
    <property type="match status" value="1"/>
</dbReference>
<dbReference type="Pfam" id="PF00497">
    <property type="entry name" value="SBP_bac_3"/>
    <property type="match status" value="1"/>
</dbReference>
<dbReference type="EMBL" id="WWCW01000049">
    <property type="protein sequence ID" value="MYM88571.1"/>
    <property type="molecule type" value="Genomic_DNA"/>
</dbReference>
<evidence type="ECO:0000256" key="1">
    <source>
        <dbReference type="ARBA" id="ARBA00022729"/>
    </source>
</evidence>
<dbReference type="Gene3D" id="3.40.190.10">
    <property type="entry name" value="Periplasmic binding protein-like II"/>
    <property type="match status" value="2"/>
</dbReference>
<dbReference type="Proteomes" id="UP000470302">
    <property type="component" value="Unassembled WGS sequence"/>
</dbReference>